<dbReference type="RefSeq" id="WP_012215600.1">
    <property type="nucleotide sequence ID" value="NC_010085.1"/>
</dbReference>
<dbReference type="HOGENOM" id="CLU_2406458_0_0_2"/>
<sequence>MVQKLQCCSKTPDYLVTYSVSGSEKDYHVCSVCIKKECFSKYIIRRQIIENNKKNFQNEQSGISDESSGFSENFNEHTIQNEQDNERGGFVL</sequence>
<dbReference type="InParanoid" id="A9A5V8"/>
<name>A9A5V8_NITMS</name>
<dbReference type="EnsemblBacteria" id="ABX13113">
    <property type="protein sequence ID" value="ABX13113"/>
    <property type="gene ID" value="Nmar_1217"/>
</dbReference>
<dbReference type="KEGG" id="nmr:Nmar_1217"/>
<reference evidence="2 3" key="1">
    <citation type="journal article" date="2010" name="Proc. Natl. Acad. Sci. U.S.A.">
        <title>Nitrosopumilus maritimus genome reveals unique mechanisms for nitrification and autotrophy in globally distributed marine crenarchaea.</title>
        <authorList>
            <person name="Walker C.B."/>
            <person name="de la Torre J.R."/>
            <person name="Klotz M.G."/>
            <person name="Urakawa H."/>
            <person name="Pinel N."/>
            <person name="Arp D.J."/>
            <person name="Brochier-Armanet C."/>
            <person name="Chain P.S."/>
            <person name="Chan P.P."/>
            <person name="Gollabgir A."/>
            <person name="Hemp J."/>
            <person name="Hugler M."/>
            <person name="Karr E.A."/>
            <person name="Konneke M."/>
            <person name="Shin M."/>
            <person name="Lawton T.J."/>
            <person name="Lowe T."/>
            <person name="Martens-Habbena W."/>
            <person name="Sayavedra-Soto L.A."/>
            <person name="Lang D."/>
            <person name="Sievert S.M."/>
            <person name="Rosenzweig A.C."/>
            <person name="Manning G."/>
            <person name="Stahl D.A."/>
        </authorList>
    </citation>
    <scope>NUCLEOTIDE SEQUENCE [LARGE SCALE GENOMIC DNA]</scope>
    <source>
        <strain evidence="2 3">SCM1</strain>
    </source>
</reference>
<dbReference type="STRING" id="436308.Nmar_1217"/>
<dbReference type="EMBL" id="CP000866">
    <property type="protein sequence ID" value="ABX13113.1"/>
    <property type="molecule type" value="Genomic_DNA"/>
</dbReference>
<proteinExistence type="predicted"/>
<evidence type="ECO:0000313" key="3">
    <source>
        <dbReference type="Proteomes" id="UP000000792"/>
    </source>
</evidence>
<evidence type="ECO:0000256" key="1">
    <source>
        <dbReference type="SAM" id="MobiDB-lite"/>
    </source>
</evidence>
<feature type="compositionally biased region" description="Polar residues" evidence="1">
    <location>
        <begin position="55"/>
        <end position="82"/>
    </location>
</feature>
<feature type="region of interest" description="Disordered" evidence="1">
    <location>
        <begin position="55"/>
        <end position="92"/>
    </location>
</feature>
<keyword evidence="3" id="KW-1185">Reference proteome</keyword>
<accession>A9A5V8</accession>
<dbReference type="AlphaFoldDB" id="A9A5V8"/>
<gene>
    <name evidence="2" type="ordered locus">Nmar_1217</name>
</gene>
<evidence type="ECO:0000313" key="2">
    <source>
        <dbReference type="EMBL" id="ABX13113.1"/>
    </source>
</evidence>
<protein>
    <submittedName>
        <fullName evidence="2">Uncharacterized protein</fullName>
    </submittedName>
</protein>
<organism evidence="2 3">
    <name type="scientific">Nitrosopumilus maritimus (strain SCM1)</name>
    <dbReference type="NCBI Taxonomy" id="436308"/>
    <lineage>
        <taxon>Archaea</taxon>
        <taxon>Nitrososphaerota</taxon>
        <taxon>Nitrososphaeria</taxon>
        <taxon>Nitrosopumilales</taxon>
        <taxon>Nitrosopumilaceae</taxon>
        <taxon>Nitrosopumilus</taxon>
    </lineage>
</organism>
<dbReference type="GeneID" id="5773911"/>
<dbReference type="Proteomes" id="UP000000792">
    <property type="component" value="Chromosome"/>
</dbReference>